<reference evidence="2" key="1">
    <citation type="submission" date="2022-11" db="UniProtKB">
        <authorList>
            <consortium name="WormBaseParasite"/>
        </authorList>
    </citation>
    <scope>IDENTIFICATION</scope>
</reference>
<protein>
    <submittedName>
        <fullName evidence="2">Uncharacterized protein</fullName>
    </submittedName>
</protein>
<dbReference type="Proteomes" id="UP000887576">
    <property type="component" value="Unplaced"/>
</dbReference>
<organism evidence="1 2">
    <name type="scientific">Panagrolaimus sp. JU765</name>
    <dbReference type="NCBI Taxonomy" id="591449"/>
    <lineage>
        <taxon>Eukaryota</taxon>
        <taxon>Metazoa</taxon>
        <taxon>Ecdysozoa</taxon>
        <taxon>Nematoda</taxon>
        <taxon>Chromadorea</taxon>
        <taxon>Rhabditida</taxon>
        <taxon>Tylenchina</taxon>
        <taxon>Panagrolaimomorpha</taxon>
        <taxon>Panagrolaimoidea</taxon>
        <taxon>Panagrolaimidae</taxon>
        <taxon>Panagrolaimus</taxon>
    </lineage>
</organism>
<dbReference type="WBParaSite" id="JU765_v2.g10839.t1">
    <property type="protein sequence ID" value="JU765_v2.g10839.t1"/>
    <property type="gene ID" value="JU765_v2.g10839"/>
</dbReference>
<accession>A0AC34PXC5</accession>
<evidence type="ECO:0000313" key="1">
    <source>
        <dbReference type="Proteomes" id="UP000887576"/>
    </source>
</evidence>
<evidence type="ECO:0000313" key="2">
    <source>
        <dbReference type="WBParaSite" id="JU765_v2.g10839.t1"/>
    </source>
</evidence>
<proteinExistence type="predicted"/>
<sequence length="374" mass="42270">MSCLLSWSTFTVDFRKFYLKETSCFYLKQCLAMSSTTQATWKILSLISFASLLHCAYSAAQHRSYLRLTEQEFTQLPLDIVVQTLISLVVCIFSTTFLAGEFQTIRADKEVTKKSWDTFGNCPSFYTFDHRAKYGQSFRFISFSVIRSKPEPMPLKIRKPPDPQSAKEAFIYCADLVKRRDYENYLALMLMPKTKQPRILASLALNAEVSTIRQKIKRNSGVTGIYQLQFWKDALNTLFGSEKGPIPRQPVVTALHAFGDRNDLELFQKLVESRQETLGDRPFETVKKLEENGRNVHGTLIQLVGSALGDGQNSEFVAASEFMGSAVGVITLVRATIPLLREGILLLPTDLMTIHGLSGDKIFNNKNPEAFKDL</sequence>
<name>A0AC34PXC5_9BILA</name>